<accession>A0A165CRL0</accession>
<organism evidence="1 2">
    <name type="scientific">Exidia glandulosa HHB12029</name>
    <dbReference type="NCBI Taxonomy" id="1314781"/>
    <lineage>
        <taxon>Eukaryota</taxon>
        <taxon>Fungi</taxon>
        <taxon>Dikarya</taxon>
        <taxon>Basidiomycota</taxon>
        <taxon>Agaricomycotina</taxon>
        <taxon>Agaricomycetes</taxon>
        <taxon>Auriculariales</taxon>
        <taxon>Exidiaceae</taxon>
        <taxon>Exidia</taxon>
    </lineage>
</organism>
<keyword evidence="2" id="KW-1185">Reference proteome</keyword>
<name>A0A165CRL0_EXIGL</name>
<gene>
    <name evidence="1" type="ORF">EXIGLDRAFT_843307</name>
</gene>
<protein>
    <submittedName>
        <fullName evidence="1">Uncharacterized protein</fullName>
    </submittedName>
</protein>
<evidence type="ECO:0000313" key="2">
    <source>
        <dbReference type="Proteomes" id="UP000077266"/>
    </source>
</evidence>
<dbReference type="EMBL" id="KV426295">
    <property type="protein sequence ID" value="KZV82967.1"/>
    <property type="molecule type" value="Genomic_DNA"/>
</dbReference>
<evidence type="ECO:0000313" key="1">
    <source>
        <dbReference type="EMBL" id="KZV82967.1"/>
    </source>
</evidence>
<dbReference type="InParanoid" id="A0A165CRL0"/>
<dbReference type="Proteomes" id="UP000077266">
    <property type="component" value="Unassembled WGS sequence"/>
</dbReference>
<proteinExistence type="predicted"/>
<dbReference type="AlphaFoldDB" id="A0A165CRL0"/>
<reference evidence="1 2" key="1">
    <citation type="journal article" date="2016" name="Mol. Biol. Evol.">
        <title>Comparative Genomics of Early-Diverging Mushroom-Forming Fungi Provides Insights into the Origins of Lignocellulose Decay Capabilities.</title>
        <authorList>
            <person name="Nagy L.G."/>
            <person name="Riley R."/>
            <person name="Tritt A."/>
            <person name="Adam C."/>
            <person name="Daum C."/>
            <person name="Floudas D."/>
            <person name="Sun H."/>
            <person name="Yadav J.S."/>
            <person name="Pangilinan J."/>
            <person name="Larsson K.H."/>
            <person name="Matsuura K."/>
            <person name="Barry K."/>
            <person name="Labutti K."/>
            <person name="Kuo R."/>
            <person name="Ohm R.A."/>
            <person name="Bhattacharya S.S."/>
            <person name="Shirouzu T."/>
            <person name="Yoshinaga Y."/>
            <person name="Martin F.M."/>
            <person name="Grigoriev I.V."/>
            <person name="Hibbett D.S."/>
        </authorList>
    </citation>
    <scope>NUCLEOTIDE SEQUENCE [LARGE SCALE GENOMIC DNA]</scope>
    <source>
        <strain evidence="1 2">HHB12029</strain>
    </source>
</reference>
<sequence length="188" mass="21508">MVCLVWLPNRASSSNRVARTNFDFAIRLGYAQSSRTRSDRCSTSRASSWRVAFFRAPDSASLTDPWLLPALLALFAPSIFRRLFMVCVVSLPNRASSSSRIARTKFDFAIRFGDLTSRFFPRTRLDVLNRPMTITRAACFVCTVKIPVSVHGLRRFALKSRIELQPRRVHSPRLHHSIGRRPKLQNPF</sequence>